<dbReference type="RefSeq" id="WP_149855503.1">
    <property type="nucleotide sequence ID" value="NZ_VUOB01000456.1"/>
</dbReference>
<dbReference type="Pfam" id="PF25549">
    <property type="entry name" value="DUF7927"/>
    <property type="match status" value="1"/>
</dbReference>
<protein>
    <submittedName>
        <fullName evidence="2">DUF11 domain-containing protein</fullName>
    </submittedName>
</protein>
<dbReference type="AlphaFoldDB" id="A0A5B2V8I6"/>
<sequence>TTPVSGIAISKAANKTDAKPGDTVSYTVTVRNTGQTPLTNATFTDDLTKVLDDATFNSDESATIGTATY</sequence>
<comment type="caution">
    <text evidence="2">The sequence shown here is derived from an EMBL/GenBank/DDBJ whole genome shotgun (WGS) entry which is preliminary data.</text>
</comment>
<dbReference type="OrthoDB" id="3225333at2"/>
<dbReference type="Gene3D" id="2.60.40.740">
    <property type="match status" value="1"/>
</dbReference>
<gene>
    <name evidence="2" type="ORF">F0L68_42020</name>
</gene>
<keyword evidence="3" id="KW-1185">Reference proteome</keyword>
<dbReference type="Proteomes" id="UP000323454">
    <property type="component" value="Unassembled WGS sequence"/>
</dbReference>
<reference evidence="2 3" key="2">
    <citation type="submission" date="2019-09" db="EMBL/GenBank/DDBJ databases">
        <authorList>
            <person name="Jin C."/>
        </authorList>
    </citation>
    <scope>NUCLEOTIDE SEQUENCE [LARGE SCALE GENOMIC DNA]</scope>
    <source>
        <strain evidence="2 3">AN110305</strain>
    </source>
</reference>
<dbReference type="EMBL" id="VUOB01000456">
    <property type="protein sequence ID" value="KAA2234885.1"/>
    <property type="molecule type" value="Genomic_DNA"/>
</dbReference>
<dbReference type="NCBIfam" id="TIGR01451">
    <property type="entry name" value="B_ant_repeat"/>
    <property type="match status" value="1"/>
</dbReference>
<evidence type="ECO:0000313" key="3">
    <source>
        <dbReference type="Proteomes" id="UP000323454"/>
    </source>
</evidence>
<evidence type="ECO:0000313" key="2">
    <source>
        <dbReference type="EMBL" id="KAA2234885.1"/>
    </source>
</evidence>
<organism evidence="2 3">
    <name type="scientific">Solihabitans fulvus</name>
    <dbReference type="NCBI Taxonomy" id="1892852"/>
    <lineage>
        <taxon>Bacteria</taxon>
        <taxon>Bacillati</taxon>
        <taxon>Actinomycetota</taxon>
        <taxon>Actinomycetes</taxon>
        <taxon>Pseudonocardiales</taxon>
        <taxon>Pseudonocardiaceae</taxon>
        <taxon>Solihabitans</taxon>
    </lineage>
</organism>
<dbReference type="InterPro" id="IPR057687">
    <property type="entry name" value="DUF7927"/>
</dbReference>
<proteinExistence type="predicted"/>
<reference evidence="2 3" key="1">
    <citation type="submission" date="2019-09" db="EMBL/GenBank/DDBJ databases">
        <title>Goodfellowia gen. nov., a new genus of the Pseudonocardineae related to Actinoalloteichus, containing Goodfellowia coeruleoviolacea gen. nov., comb. nov. gen. nov., comb. nov.</title>
        <authorList>
            <person name="Labeda D."/>
        </authorList>
    </citation>
    <scope>NUCLEOTIDE SEQUENCE [LARGE SCALE GENOMIC DNA]</scope>
    <source>
        <strain evidence="2 3">AN110305</strain>
    </source>
</reference>
<accession>A0A5B2V8I6</accession>
<evidence type="ECO:0000259" key="1">
    <source>
        <dbReference type="Pfam" id="PF25549"/>
    </source>
</evidence>
<feature type="non-terminal residue" evidence="2">
    <location>
        <position position="69"/>
    </location>
</feature>
<feature type="domain" description="DUF7927" evidence="1">
    <location>
        <begin position="10"/>
        <end position="66"/>
    </location>
</feature>
<name>A0A5B2V8I6_9PSEU</name>
<feature type="non-terminal residue" evidence="2">
    <location>
        <position position="1"/>
    </location>
</feature>
<dbReference type="InterPro" id="IPR047589">
    <property type="entry name" value="DUF11_rpt"/>
</dbReference>